<dbReference type="Gene3D" id="1.25.40.10">
    <property type="entry name" value="Tetratricopeptide repeat domain"/>
    <property type="match status" value="2"/>
</dbReference>
<dbReference type="OrthoDB" id="9778494at2"/>
<dbReference type="EMBL" id="WJIE01000003">
    <property type="protein sequence ID" value="MRG92300.1"/>
    <property type="molecule type" value="Genomic_DNA"/>
</dbReference>
<dbReference type="AlphaFoldDB" id="A0A6N7PPM4"/>
<accession>A0A6N7PPM4</accession>
<dbReference type="SUPFAM" id="SSF48452">
    <property type="entry name" value="TPR-like"/>
    <property type="match status" value="2"/>
</dbReference>
<evidence type="ECO:0008006" key="4">
    <source>
        <dbReference type="Google" id="ProtNLM"/>
    </source>
</evidence>
<proteinExistence type="predicted"/>
<feature type="signal peptide" evidence="1">
    <location>
        <begin position="1"/>
        <end position="23"/>
    </location>
</feature>
<dbReference type="RefSeq" id="WP_153819191.1">
    <property type="nucleotide sequence ID" value="NZ_WJIE01000003.1"/>
</dbReference>
<reference evidence="2 3" key="1">
    <citation type="submission" date="2019-10" db="EMBL/GenBank/DDBJ databases">
        <title>A soil myxobacterium in the family Polyangiaceae.</title>
        <authorList>
            <person name="Li Y."/>
            <person name="Wang J."/>
        </authorList>
    </citation>
    <scope>NUCLEOTIDE SEQUENCE [LARGE SCALE GENOMIC DNA]</scope>
    <source>
        <strain evidence="2 3">DSM 14734</strain>
    </source>
</reference>
<keyword evidence="1" id="KW-0732">Signal</keyword>
<name>A0A6N7PPM4_9BACT</name>
<dbReference type="PANTHER" id="PTHR45588">
    <property type="entry name" value="TPR DOMAIN-CONTAINING PROTEIN"/>
    <property type="match status" value="1"/>
</dbReference>
<dbReference type="InterPro" id="IPR011990">
    <property type="entry name" value="TPR-like_helical_dom_sf"/>
</dbReference>
<dbReference type="Proteomes" id="UP000440224">
    <property type="component" value="Unassembled WGS sequence"/>
</dbReference>
<keyword evidence="3" id="KW-1185">Reference proteome</keyword>
<gene>
    <name evidence="2" type="ORF">GF068_10220</name>
</gene>
<organism evidence="2 3">
    <name type="scientific">Polyangium spumosum</name>
    <dbReference type="NCBI Taxonomy" id="889282"/>
    <lineage>
        <taxon>Bacteria</taxon>
        <taxon>Pseudomonadati</taxon>
        <taxon>Myxococcota</taxon>
        <taxon>Polyangia</taxon>
        <taxon>Polyangiales</taxon>
        <taxon>Polyangiaceae</taxon>
        <taxon>Polyangium</taxon>
    </lineage>
</organism>
<protein>
    <recommendedName>
        <fullName evidence="4">Tetratricopeptide repeat protein</fullName>
    </recommendedName>
</protein>
<dbReference type="PANTHER" id="PTHR45588:SF1">
    <property type="entry name" value="WW DOMAIN-CONTAINING PROTEIN"/>
    <property type="match status" value="1"/>
</dbReference>
<comment type="caution">
    <text evidence="2">The sequence shown here is derived from an EMBL/GenBank/DDBJ whole genome shotgun (WGS) entry which is preliminary data.</text>
</comment>
<sequence>MRVSSRGSLFVLFGLLGAPSLLAPRAAASDGGIQSGAAEVGAPLLEGMGSHRRPITTRVPAAQRYFDQGLTLAYGFNHAEAERSFLAAARLDPSCAMCSWGAALVLGPNINAAMKDADVPRAYAHLERALALAPGAAPREQALIQALAKRYTKEPVADRAPLDRAYADAMGEVARRFPDDVDILALHAEALMDLSPWKYWEGGAPRANTQEIIGTLERAMRLDPNHPGANHYYIHVMEASTTPERALDAANRLAHLVPGAGHLVHMPGHIYIRVGMYHEAALANERAILADNRYARHADPANFYLRMYRMHNPHFLWFATTLEGRSADALRAARLLVAMIGEGSASGWHGGHGGGGEVDVMTEHFLATPLYAMVRFGRWRDILREAAPPLDRPYSRGVYHYASAIAHSRLGDEAAALGHLANLGKYADLHALAESTVSGVNSPKAVLSVAYRVASGELAADRGDLEGAIRQLEMAVKLEDGLRYMEPADWHHPTRQILGAILLRAGKAAEAERVYREDLANLPENGYSLFGLAQALEGQGKAIEAAEVRRRFEVAFARADIRLEASRF</sequence>
<evidence type="ECO:0000313" key="2">
    <source>
        <dbReference type="EMBL" id="MRG92300.1"/>
    </source>
</evidence>
<evidence type="ECO:0000313" key="3">
    <source>
        <dbReference type="Proteomes" id="UP000440224"/>
    </source>
</evidence>
<evidence type="ECO:0000256" key="1">
    <source>
        <dbReference type="SAM" id="SignalP"/>
    </source>
</evidence>
<feature type="chain" id="PRO_5027032596" description="Tetratricopeptide repeat protein" evidence="1">
    <location>
        <begin position="24"/>
        <end position="568"/>
    </location>
</feature>